<evidence type="ECO:0000256" key="1">
    <source>
        <dbReference type="ARBA" id="ARBA00001031"/>
    </source>
</evidence>
<feature type="region of interest" description="Disordered" evidence="4">
    <location>
        <begin position="348"/>
        <end position="369"/>
    </location>
</feature>
<protein>
    <recommendedName>
        <fullName evidence="3">Glutamine--fructose-6-phosphate aminotransferase [isomerizing]</fullName>
        <ecNumber evidence="2">2.6.1.16</ecNumber>
    </recommendedName>
</protein>
<dbReference type="InterPro" id="IPR046348">
    <property type="entry name" value="SIS_dom_sf"/>
</dbReference>
<evidence type="ECO:0000313" key="7">
    <source>
        <dbReference type="Proteomes" id="UP000199623"/>
    </source>
</evidence>
<keyword evidence="7" id="KW-1185">Reference proteome</keyword>
<feature type="domain" description="SIS" evidence="5">
    <location>
        <begin position="31"/>
        <end position="178"/>
    </location>
</feature>
<dbReference type="GO" id="GO:0006002">
    <property type="term" value="P:fructose 6-phosphate metabolic process"/>
    <property type="evidence" value="ECO:0007669"/>
    <property type="project" value="TreeGrafter"/>
</dbReference>
<dbReference type="EMBL" id="FNCC01000009">
    <property type="protein sequence ID" value="SDG59569.1"/>
    <property type="molecule type" value="Genomic_DNA"/>
</dbReference>
<reference evidence="7" key="1">
    <citation type="submission" date="2016-10" db="EMBL/GenBank/DDBJ databases">
        <authorList>
            <person name="Varghese N."/>
            <person name="Submissions S."/>
        </authorList>
    </citation>
    <scope>NUCLEOTIDE SEQUENCE [LARGE SCALE GENOMIC DNA]</scope>
    <source>
        <strain evidence="7">CGMCC 4.3506</strain>
    </source>
</reference>
<keyword evidence="6" id="KW-0808">Transferase</keyword>
<dbReference type="GO" id="GO:0097367">
    <property type="term" value="F:carbohydrate derivative binding"/>
    <property type="evidence" value="ECO:0007669"/>
    <property type="project" value="InterPro"/>
</dbReference>
<evidence type="ECO:0000256" key="4">
    <source>
        <dbReference type="SAM" id="MobiDB-lite"/>
    </source>
</evidence>
<organism evidence="6 7">
    <name type="scientific">Lentzea fradiae</name>
    <dbReference type="NCBI Taxonomy" id="200378"/>
    <lineage>
        <taxon>Bacteria</taxon>
        <taxon>Bacillati</taxon>
        <taxon>Actinomycetota</taxon>
        <taxon>Actinomycetes</taxon>
        <taxon>Pseudonocardiales</taxon>
        <taxon>Pseudonocardiaceae</taxon>
        <taxon>Lentzea</taxon>
    </lineage>
</organism>
<accession>A0A1G7VJI9</accession>
<name>A0A1G7VJI9_9PSEU</name>
<dbReference type="PANTHER" id="PTHR10937:SF0">
    <property type="entry name" value="GLUTAMINE--FRUCTOSE-6-PHOSPHATE TRANSAMINASE (ISOMERIZING)"/>
    <property type="match status" value="1"/>
</dbReference>
<dbReference type="GO" id="GO:0006487">
    <property type="term" value="P:protein N-linked glycosylation"/>
    <property type="evidence" value="ECO:0007669"/>
    <property type="project" value="TreeGrafter"/>
</dbReference>
<dbReference type="GO" id="GO:0004360">
    <property type="term" value="F:glutamine-fructose-6-phosphate transaminase (isomerizing) activity"/>
    <property type="evidence" value="ECO:0007669"/>
    <property type="project" value="UniProtKB-EC"/>
</dbReference>
<dbReference type="InterPro" id="IPR001347">
    <property type="entry name" value="SIS_dom"/>
</dbReference>
<dbReference type="Proteomes" id="UP000199623">
    <property type="component" value="Unassembled WGS sequence"/>
</dbReference>
<dbReference type="Gene3D" id="3.40.50.10490">
    <property type="entry name" value="Glucose-6-phosphate isomerase like protein, domain 1"/>
    <property type="match status" value="2"/>
</dbReference>
<dbReference type="Pfam" id="PF01380">
    <property type="entry name" value="SIS"/>
    <property type="match status" value="1"/>
</dbReference>
<dbReference type="PROSITE" id="PS51464">
    <property type="entry name" value="SIS"/>
    <property type="match status" value="1"/>
</dbReference>
<evidence type="ECO:0000313" key="6">
    <source>
        <dbReference type="EMBL" id="SDG59569.1"/>
    </source>
</evidence>
<gene>
    <name evidence="6" type="ORF">SAMN05216553_109254</name>
</gene>
<keyword evidence="6" id="KW-0032">Aminotransferase</keyword>
<sequence length="369" mass="38093">MTGPVVTGPPVTATASLVRQAERLAADVADLVPALSAQLTTPFPGVRQVLLVGNGDSHHAGAAAEHAFTTFAGVRCRAVPAQRFADYPGTHRLDARTLVVGTSASGGSPRVAEALDRAAALGASTLAITGKPGSAVDERARHRLHAVPENLERGPGIRTHQASLLALLLLAIHTGRSRGVLGAAEARGLEDELTATAERIDRTLALVAPGCRAIAPVVASAPVRYLLGAGPGFGTAGYAAAKLVEAAGVPSSAQDFEEWWHVERFCRPTDLPVFLIATPGKAADRAAALAARATAAGRRIALVGATAPDVWAALPVADGVREELSPLVHSVFAPLLAAGVADHLGRQPFHGDLRTAERTTDSSPRRQQT</sequence>
<dbReference type="OrthoDB" id="3689856at2"/>
<dbReference type="SUPFAM" id="SSF53697">
    <property type="entry name" value="SIS domain"/>
    <property type="match status" value="1"/>
</dbReference>
<evidence type="ECO:0000256" key="2">
    <source>
        <dbReference type="ARBA" id="ARBA00012916"/>
    </source>
</evidence>
<dbReference type="AlphaFoldDB" id="A0A1G7VJI9"/>
<comment type="catalytic activity">
    <reaction evidence="1">
        <text>D-fructose 6-phosphate + L-glutamine = D-glucosamine 6-phosphate + L-glutamate</text>
        <dbReference type="Rhea" id="RHEA:13237"/>
        <dbReference type="ChEBI" id="CHEBI:29985"/>
        <dbReference type="ChEBI" id="CHEBI:58359"/>
        <dbReference type="ChEBI" id="CHEBI:58725"/>
        <dbReference type="ChEBI" id="CHEBI:61527"/>
        <dbReference type="EC" id="2.6.1.16"/>
    </reaction>
</comment>
<dbReference type="STRING" id="200378.SAMN05216553_109254"/>
<evidence type="ECO:0000256" key="3">
    <source>
        <dbReference type="ARBA" id="ARBA00016090"/>
    </source>
</evidence>
<proteinExistence type="predicted"/>
<dbReference type="RefSeq" id="WP_090051872.1">
    <property type="nucleotide sequence ID" value="NZ_FNCC01000009.1"/>
</dbReference>
<dbReference type="PANTHER" id="PTHR10937">
    <property type="entry name" value="GLUCOSAMINE--FRUCTOSE-6-PHOSPHATE AMINOTRANSFERASE, ISOMERIZING"/>
    <property type="match status" value="1"/>
</dbReference>
<evidence type="ECO:0000259" key="5">
    <source>
        <dbReference type="PROSITE" id="PS51464"/>
    </source>
</evidence>
<dbReference type="GO" id="GO:0006047">
    <property type="term" value="P:UDP-N-acetylglucosamine metabolic process"/>
    <property type="evidence" value="ECO:0007669"/>
    <property type="project" value="TreeGrafter"/>
</dbReference>
<dbReference type="EC" id="2.6.1.16" evidence="2"/>